<keyword evidence="2 5" id="KW-0812">Transmembrane</keyword>
<evidence type="ECO:0000256" key="2">
    <source>
        <dbReference type="ARBA" id="ARBA00022692"/>
    </source>
</evidence>
<dbReference type="AlphaFoldDB" id="A0A974Y2J3"/>
<evidence type="ECO:0000313" key="7">
    <source>
        <dbReference type="Proteomes" id="UP000671913"/>
    </source>
</evidence>
<gene>
    <name evidence="6" type="primary">ytaF</name>
    <name evidence="6" type="ORF">ACETAC_05605</name>
</gene>
<dbReference type="PANTHER" id="PTHR35529:SF2">
    <property type="entry name" value="SPORULATION PROTEIN YTAF-RELATED"/>
    <property type="match status" value="1"/>
</dbReference>
<feature type="transmembrane region" description="Helical" evidence="5">
    <location>
        <begin position="154"/>
        <end position="175"/>
    </location>
</feature>
<protein>
    <submittedName>
        <fullName evidence="6">Sporulation membrane protein YtaF</fullName>
    </submittedName>
</protein>
<feature type="transmembrane region" description="Helical" evidence="5">
    <location>
        <begin position="60"/>
        <end position="87"/>
    </location>
</feature>
<name>A0A974Y2J3_9THEO</name>
<feature type="transmembrane region" description="Helical" evidence="5">
    <location>
        <begin position="33"/>
        <end position="54"/>
    </location>
</feature>
<dbReference type="InterPro" id="IPR003810">
    <property type="entry name" value="Mntp/YtaF"/>
</dbReference>
<evidence type="ECO:0000256" key="5">
    <source>
        <dbReference type="SAM" id="Phobius"/>
    </source>
</evidence>
<dbReference type="NCBIfam" id="TIGR02840">
    <property type="entry name" value="spore_YtaF"/>
    <property type="match status" value="1"/>
</dbReference>
<evidence type="ECO:0000256" key="3">
    <source>
        <dbReference type="ARBA" id="ARBA00022989"/>
    </source>
</evidence>
<keyword evidence="7" id="KW-1185">Reference proteome</keyword>
<evidence type="ECO:0000256" key="1">
    <source>
        <dbReference type="ARBA" id="ARBA00022475"/>
    </source>
</evidence>
<proteinExistence type="predicted"/>
<organism evidence="6 7">
    <name type="scientific">Aceticella autotrophica</name>
    <dbReference type="NCBI Taxonomy" id="2755338"/>
    <lineage>
        <taxon>Bacteria</taxon>
        <taxon>Bacillati</taxon>
        <taxon>Bacillota</taxon>
        <taxon>Clostridia</taxon>
        <taxon>Thermoanaerobacterales</taxon>
        <taxon>Thermoanaerobacteraceae</taxon>
        <taxon>Aceticella</taxon>
    </lineage>
</organism>
<dbReference type="PANTHER" id="PTHR35529">
    <property type="entry name" value="MANGANESE EFFLUX PUMP MNTP-RELATED"/>
    <property type="match status" value="1"/>
</dbReference>
<feature type="transmembrane region" description="Helical" evidence="5">
    <location>
        <begin position="6"/>
        <end position="26"/>
    </location>
</feature>
<evidence type="ECO:0000256" key="4">
    <source>
        <dbReference type="ARBA" id="ARBA00023136"/>
    </source>
</evidence>
<dbReference type="Pfam" id="PF02659">
    <property type="entry name" value="Mntp"/>
    <property type="match status" value="2"/>
</dbReference>
<dbReference type="Proteomes" id="UP000671913">
    <property type="component" value="Chromosome"/>
</dbReference>
<dbReference type="EMBL" id="CP060096">
    <property type="protein sequence ID" value="QSZ26418.1"/>
    <property type="molecule type" value="Genomic_DNA"/>
</dbReference>
<dbReference type="InterPro" id="IPR014205">
    <property type="entry name" value="Spore_YtaF"/>
</dbReference>
<dbReference type="KEGG" id="aaut:ACETAC_05605"/>
<reference evidence="6" key="1">
    <citation type="submission" date="2020-08" db="EMBL/GenBank/DDBJ databases">
        <title>Genomic insights into the carbon and energy metabolism of the first obligate autotrophic acetogenic bacterium Aceticella autotrophica gen. nov., sp. nov.</title>
        <authorList>
            <person name="Toshchakov S.V."/>
            <person name="Elcheninov A.G."/>
            <person name="Kublanov I.V."/>
            <person name="Frolov E.N."/>
            <person name="Lebedinsky A.V."/>
        </authorList>
    </citation>
    <scope>NUCLEOTIDE SEQUENCE</scope>
    <source>
        <strain evidence="6">3443-3Ac</strain>
    </source>
</reference>
<keyword evidence="1" id="KW-1003">Cell membrane</keyword>
<sequence>MYFFLPILYSISANIDNFVVGIAYGIKKIKIGFYSNLLIAVVSTTGTYLSLLIGKIIGKLIFLNITNLIGSIMLILIGLWFILDFFLKKNQKIPSEKCDNDIKNYKELLDKPEKADLDNSGYITIKESIPLAFALTINNIGLGVAAGLAGLNILITTCLTFFFSILSIILGYLIGNCCLSKIFGYYAPLASGIIIVILGLIESFT</sequence>
<feature type="transmembrane region" description="Helical" evidence="5">
    <location>
        <begin position="182"/>
        <end position="201"/>
    </location>
</feature>
<accession>A0A974Y2J3</accession>
<keyword evidence="3 5" id="KW-1133">Transmembrane helix</keyword>
<dbReference type="RefSeq" id="WP_284679083.1">
    <property type="nucleotide sequence ID" value="NZ_CP060096.1"/>
</dbReference>
<evidence type="ECO:0000313" key="6">
    <source>
        <dbReference type="EMBL" id="QSZ26418.1"/>
    </source>
</evidence>
<keyword evidence="4 5" id="KW-0472">Membrane</keyword>